<keyword evidence="15" id="KW-1185">Reference proteome</keyword>
<dbReference type="Proteomes" id="UP000183253">
    <property type="component" value="Unassembled WGS sequence"/>
</dbReference>
<evidence type="ECO:0000256" key="13">
    <source>
        <dbReference type="PIRNR" id="PIRNR006446"/>
    </source>
</evidence>
<keyword evidence="11 13" id="KW-0408">Iron</keyword>
<sequence length="521" mass="58342">MLSDYLSTIDWSRAQFAMTAIYHWLFVPLTLGLGFLIAIMETLYVRTKDPFWLRTTKFWMRLFGINFAIGVATGLILEFEFGTNWSNYSHFVGDIFGAPLAIEGIFAFFLESTFIAVMFFGWRKVSSGFHLTATWLTAIGANLSAWWILVANSWMQYPVGCDFNLETVRNEMSSFSAVALSPVAVNKFFHTVTSSFVLAALFVVGVSAWYLLRRREQQMARKSIAIASAFGFVFALVTAFTGDRSGAIVARVQPMKLAALEALYEGREGAPLTAVGVLRPEAERTNDDNAFYFKIDIPKMLSLMSFRDADAFVPGINDLVYGNEERGILSAAEKMERGRVAVDELGRYRAAREAGDTAAIAETASKFDRSTPEGEAFLRDHFAYFGYGYLDRPEQIVPNVPLLFYSFRVMVGAGCFFILLLGLVWWLNRRDRLADKRWLLWVAVWTVPLAYLASQAGWIVAEVGRQPWAIQDLMPVGVAASKIPSGSVAVTFFLFLALFTALLIAELSILFRQIKIGPKND</sequence>
<keyword evidence="8 13" id="KW-0479">Metal-binding</keyword>
<evidence type="ECO:0000313" key="14">
    <source>
        <dbReference type="EMBL" id="SEA79943.1"/>
    </source>
</evidence>
<accession>A0A1H4E4L0</accession>
<evidence type="ECO:0000256" key="9">
    <source>
        <dbReference type="ARBA" id="ARBA00022982"/>
    </source>
</evidence>
<feature type="transmembrane region" description="Helical" evidence="13">
    <location>
        <begin position="402"/>
        <end position="426"/>
    </location>
</feature>
<organism evidence="14 15">
    <name type="scientific">Alistipes timonensis JC136</name>
    <dbReference type="NCBI Taxonomy" id="1033731"/>
    <lineage>
        <taxon>Bacteria</taxon>
        <taxon>Pseudomonadati</taxon>
        <taxon>Bacteroidota</taxon>
        <taxon>Bacteroidia</taxon>
        <taxon>Bacteroidales</taxon>
        <taxon>Rikenellaceae</taxon>
        <taxon>Alistipes</taxon>
    </lineage>
</organism>
<keyword evidence="7 13" id="KW-0812">Transmembrane</keyword>
<keyword evidence="4 13" id="KW-1003">Cell membrane</keyword>
<keyword evidence="5" id="KW-0997">Cell inner membrane</keyword>
<gene>
    <name evidence="14" type="ORF">SAMN05444145_106183</name>
</gene>
<feature type="transmembrane region" description="Helical" evidence="13">
    <location>
        <begin position="438"/>
        <end position="461"/>
    </location>
</feature>
<feature type="transmembrane region" description="Helical" evidence="13">
    <location>
        <begin position="224"/>
        <end position="242"/>
    </location>
</feature>
<evidence type="ECO:0000256" key="2">
    <source>
        <dbReference type="ARBA" id="ARBA00009819"/>
    </source>
</evidence>
<dbReference type="OrthoDB" id="9807042at2"/>
<comment type="similarity">
    <text evidence="2 13">Belongs to the cytochrome ubiquinol oxidase subunit 1 family.</text>
</comment>
<dbReference type="EMBL" id="FNRI01000006">
    <property type="protein sequence ID" value="SEA79943.1"/>
    <property type="molecule type" value="Genomic_DNA"/>
</dbReference>
<feature type="transmembrane region" description="Helical" evidence="13">
    <location>
        <begin position="20"/>
        <end position="46"/>
    </location>
</feature>
<keyword evidence="3 13" id="KW-0813">Transport</keyword>
<feature type="transmembrane region" description="Helical" evidence="13">
    <location>
        <begin position="58"/>
        <end position="77"/>
    </location>
</feature>
<reference evidence="14 15" key="1">
    <citation type="submission" date="2016-10" db="EMBL/GenBank/DDBJ databases">
        <authorList>
            <person name="de Groot N.N."/>
        </authorList>
    </citation>
    <scope>NUCLEOTIDE SEQUENCE [LARGE SCALE GENOMIC DNA]</scope>
    <source>
        <strain evidence="14 15">DSM 25383</strain>
    </source>
</reference>
<evidence type="ECO:0000256" key="11">
    <source>
        <dbReference type="ARBA" id="ARBA00023004"/>
    </source>
</evidence>
<keyword evidence="10 13" id="KW-1133">Transmembrane helix</keyword>
<dbReference type="GO" id="GO:0070069">
    <property type="term" value="C:cytochrome complex"/>
    <property type="evidence" value="ECO:0007669"/>
    <property type="project" value="UniProtKB-UniRule"/>
</dbReference>
<dbReference type="GO" id="GO:0005886">
    <property type="term" value="C:plasma membrane"/>
    <property type="evidence" value="ECO:0007669"/>
    <property type="project" value="UniProtKB-SubCell"/>
</dbReference>
<evidence type="ECO:0000256" key="7">
    <source>
        <dbReference type="ARBA" id="ARBA00022692"/>
    </source>
</evidence>
<dbReference type="Pfam" id="PF01654">
    <property type="entry name" value="Cyt_bd_oxida_I"/>
    <property type="match status" value="1"/>
</dbReference>
<evidence type="ECO:0000256" key="8">
    <source>
        <dbReference type="ARBA" id="ARBA00022723"/>
    </source>
</evidence>
<comment type="subcellular location">
    <subcellularLocation>
        <location evidence="1">Cell inner membrane</location>
        <topology evidence="1">Multi-pass membrane protein</topology>
    </subcellularLocation>
</comment>
<dbReference type="GO" id="GO:0019646">
    <property type="term" value="P:aerobic electron transport chain"/>
    <property type="evidence" value="ECO:0007669"/>
    <property type="project" value="InterPro"/>
</dbReference>
<evidence type="ECO:0000313" key="15">
    <source>
        <dbReference type="Proteomes" id="UP000183253"/>
    </source>
</evidence>
<keyword evidence="6 13" id="KW-0349">Heme</keyword>
<evidence type="ECO:0000256" key="1">
    <source>
        <dbReference type="ARBA" id="ARBA00004429"/>
    </source>
</evidence>
<evidence type="ECO:0000256" key="5">
    <source>
        <dbReference type="ARBA" id="ARBA00022519"/>
    </source>
</evidence>
<name>A0A1H4E4L0_9BACT</name>
<keyword evidence="9 13" id="KW-0249">Electron transport</keyword>
<dbReference type="PANTHER" id="PTHR30365">
    <property type="entry name" value="CYTOCHROME D UBIQUINOL OXIDASE"/>
    <property type="match status" value="1"/>
</dbReference>
<dbReference type="GO" id="GO:0016682">
    <property type="term" value="F:oxidoreductase activity, acting on diphenols and related substances as donors, oxygen as acceptor"/>
    <property type="evidence" value="ECO:0007669"/>
    <property type="project" value="TreeGrafter"/>
</dbReference>
<dbReference type="STRING" id="1033731.SAMN05444145_106183"/>
<evidence type="ECO:0000256" key="12">
    <source>
        <dbReference type="ARBA" id="ARBA00023136"/>
    </source>
</evidence>
<dbReference type="RefSeq" id="WP_010266417.1">
    <property type="nucleotide sequence ID" value="NZ_CAEG01000021.1"/>
</dbReference>
<dbReference type="GO" id="GO:0009055">
    <property type="term" value="F:electron transfer activity"/>
    <property type="evidence" value="ECO:0007669"/>
    <property type="project" value="UniProtKB-UniRule"/>
</dbReference>
<feature type="transmembrane region" description="Helical" evidence="13">
    <location>
        <begin position="488"/>
        <end position="511"/>
    </location>
</feature>
<feature type="transmembrane region" description="Helical" evidence="13">
    <location>
        <begin position="97"/>
        <end position="122"/>
    </location>
</feature>
<dbReference type="AlphaFoldDB" id="A0A1H4E4L0"/>
<feature type="transmembrane region" description="Helical" evidence="13">
    <location>
        <begin position="188"/>
        <end position="212"/>
    </location>
</feature>
<dbReference type="PIRSF" id="PIRSF006446">
    <property type="entry name" value="Cyt_quinol_oxidase_1"/>
    <property type="match status" value="1"/>
</dbReference>
<keyword evidence="12 13" id="KW-0472">Membrane</keyword>
<evidence type="ECO:0000256" key="3">
    <source>
        <dbReference type="ARBA" id="ARBA00022448"/>
    </source>
</evidence>
<evidence type="ECO:0000256" key="6">
    <source>
        <dbReference type="ARBA" id="ARBA00022617"/>
    </source>
</evidence>
<proteinExistence type="inferred from homology"/>
<evidence type="ECO:0000256" key="10">
    <source>
        <dbReference type="ARBA" id="ARBA00022989"/>
    </source>
</evidence>
<dbReference type="GO" id="GO:0046872">
    <property type="term" value="F:metal ion binding"/>
    <property type="evidence" value="ECO:0007669"/>
    <property type="project" value="UniProtKB-UniRule"/>
</dbReference>
<evidence type="ECO:0000256" key="4">
    <source>
        <dbReference type="ARBA" id="ARBA00022475"/>
    </source>
</evidence>
<protein>
    <submittedName>
        <fullName evidence="14">Cytochrome bd-I ubiquinol oxidase subunit 1 apoprotein</fullName>
    </submittedName>
</protein>
<dbReference type="GO" id="GO:0020037">
    <property type="term" value="F:heme binding"/>
    <property type="evidence" value="ECO:0007669"/>
    <property type="project" value="TreeGrafter"/>
</dbReference>
<dbReference type="PANTHER" id="PTHR30365:SF0">
    <property type="entry name" value="CYTOCHROME BD-I UBIQUINOL OXIDASE SUBUNIT 1"/>
    <property type="match status" value="1"/>
</dbReference>
<dbReference type="InterPro" id="IPR002585">
    <property type="entry name" value="Cyt-d_ubiquinol_oxidase_su_1"/>
</dbReference>
<feature type="transmembrane region" description="Helical" evidence="13">
    <location>
        <begin position="129"/>
        <end position="149"/>
    </location>
</feature>